<dbReference type="EMBL" id="AODF01000012">
    <property type="protein sequence ID" value="EUJ32301.1"/>
    <property type="molecule type" value="Genomic_DNA"/>
</dbReference>
<comment type="caution">
    <text evidence="2">The sequence shown here is derived from an EMBL/GenBank/DDBJ whole genome shotgun (WGS) entry which is preliminary data.</text>
</comment>
<organism evidence="2 3">
    <name type="scientific">Listeria floridensis FSL S10-1187</name>
    <dbReference type="NCBI Taxonomy" id="1265817"/>
    <lineage>
        <taxon>Bacteria</taxon>
        <taxon>Bacillati</taxon>
        <taxon>Bacillota</taxon>
        <taxon>Bacilli</taxon>
        <taxon>Bacillales</taxon>
        <taxon>Listeriaceae</taxon>
        <taxon>Listeria</taxon>
    </lineage>
</organism>
<keyword evidence="3" id="KW-1185">Reference proteome</keyword>
<dbReference type="NCBIfam" id="TIGR02167">
    <property type="entry name" value="Liste_lipo_26"/>
    <property type="match status" value="1"/>
</dbReference>
<dbReference type="SUPFAM" id="SSF52047">
    <property type="entry name" value="RNI-like"/>
    <property type="match status" value="1"/>
</dbReference>
<name>A0ABP3AYK7_9LIST</name>
<accession>A0ABP3AYK7</accession>
<reference evidence="2 3" key="1">
    <citation type="journal article" date="2014" name="Int. J. Syst. Evol. Microbiol.">
        <title>Listeria floridensis sp. nov., Listeria aquatica sp. nov., Listeria cornellensis sp. nov., Listeria riparia sp. nov. and Listeria grandensis sp. nov., from agricultural and natural environments.</title>
        <authorList>
            <person name="den Bakker H.C."/>
            <person name="Warchocki S."/>
            <person name="Wright E.M."/>
            <person name="Allred A.F."/>
            <person name="Ahlstrom C."/>
            <person name="Manuel C.S."/>
            <person name="Stasiewicz M.J."/>
            <person name="Burrell A."/>
            <person name="Roof S."/>
            <person name="Strawn L."/>
            <person name="Fortes E.D."/>
            <person name="Nightingale K.K."/>
            <person name="Kephart D."/>
            <person name="Wiedmann M."/>
        </authorList>
    </citation>
    <scope>NUCLEOTIDE SEQUENCE [LARGE SCALE GENOMIC DNA]</scope>
    <source>
        <strain evidence="2 3">FSL S10-1187</strain>
    </source>
</reference>
<dbReference type="InterPro" id="IPR005046">
    <property type="entry name" value="DUF285"/>
</dbReference>
<dbReference type="InterPro" id="IPR046746">
    <property type="entry name" value="Big_15"/>
</dbReference>
<protein>
    <recommendedName>
        <fullName evidence="1">Bacterial Ig domain-containing protein</fullName>
    </recommendedName>
</protein>
<evidence type="ECO:0000313" key="3">
    <source>
        <dbReference type="Proteomes" id="UP000019249"/>
    </source>
</evidence>
<sequence length="571" mass="64585">MRTHVYSGLDGKFEIPNADRMIGSVSDTVKVIAVDRNYVEHARQTMSIQPGEITYSLTQSDYRIGDSRIQGQVSRSLAKVGLEVNGKTVRMTDSGVRDYSFLNLQNLINTGNDSVEVYGVDWFGVERVRNKVKIIDERLLADPYTFEDTRLTGVYGTNISAVHLLIEDKVVAEAEMSDGKYSFSNVNQFVSSPEMEIKIVGLDEKGEKKQEISPSIQKGQFDYRLSTVNKDYFKGDPFIKGSKGKDITKVRLVINGQVASEIESTEEVFQFDVKNLIQSTTDQVQIIGLNKANLVRAMTDIQIIDQTEGTFGEVHWKWDNETKTLQFEGGNFPSASIRDHAYLKRLSIQAIRFTKETMFPVNSYRLFGGLADLERIEGLENIDTSNVRIFDYMFIETPKLKSVKGIEQWDTSNAESFTGIFCNSGIEELNLSSWKTSKLESMVEMFASSKVRHLDLGGWDTSKVGSMFAAFRDANQLETLNLANWDTSLVFPGETFSMFDNTDKLDSLTLGPKFRFSGGIIARLPEKQDDVYTGRWIYHEDENVIFNSSANLMKNYDGLKPGTYQRERVNK</sequence>
<proteinExistence type="predicted"/>
<feature type="domain" description="Bacterial Ig" evidence="1">
    <location>
        <begin position="230"/>
        <end position="303"/>
    </location>
</feature>
<dbReference type="InterPro" id="IPR011889">
    <property type="entry name" value="Liste_lipo_26"/>
</dbReference>
<dbReference type="RefSeq" id="WP_036097120.1">
    <property type="nucleotide sequence ID" value="NZ_AODF01000012.1"/>
</dbReference>
<dbReference type="InterPro" id="IPR032675">
    <property type="entry name" value="LRR_dom_sf"/>
</dbReference>
<evidence type="ECO:0000313" key="2">
    <source>
        <dbReference type="EMBL" id="EUJ32301.1"/>
    </source>
</evidence>
<gene>
    <name evidence="2" type="ORF">MFLO_07152</name>
</gene>
<dbReference type="Gene3D" id="3.80.10.10">
    <property type="entry name" value="Ribonuclease Inhibitor"/>
    <property type="match status" value="1"/>
</dbReference>
<feature type="domain" description="Bacterial Ig" evidence="1">
    <location>
        <begin position="57"/>
        <end position="135"/>
    </location>
</feature>
<dbReference type="Proteomes" id="UP000019249">
    <property type="component" value="Unassembled WGS sequence"/>
</dbReference>
<dbReference type="Pfam" id="PF20622">
    <property type="entry name" value="Big_15"/>
    <property type="match status" value="2"/>
</dbReference>
<evidence type="ECO:0000259" key="1">
    <source>
        <dbReference type="Pfam" id="PF20622"/>
    </source>
</evidence>
<dbReference type="Pfam" id="PF03382">
    <property type="entry name" value="DUF285"/>
    <property type="match status" value="1"/>
</dbReference>